<keyword evidence="5 8" id="KW-1133">Transmembrane helix</keyword>
<dbReference type="InterPro" id="IPR052836">
    <property type="entry name" value="PRRT_domain-containing"/>
</dbReference>
<evidence type="ECO:0000313" key="10">
    <source>
        <dbReference type="Proteomes" id="UP000694845"/>
    </source>
</evidence>
<dbReference type="GeneID" id="110988408"/>
<evidence type="ECO:0000256" key="4">
    <source>
        <dbReference type="ARBA" id="ARBA00022729"/>
    </source>
</evidence>
<keyword evidence="3 8" id="KW-0812">Transmembrane</keyword>
<evidence type="ECO:0000256" key="6">
    <source>
        <dbReference type="ARBA" id="ARBA00023136"/>
    </source>
</evidence>
<reference evidence="11" key="1">
    <citation type="submission" date="2025-08" db="UniProtKB">
        <authorList>
            <consortium name="RefSeq"/>
        </authorList>
    </citation>
    <scope>IDENTIFICATION</scope>
</reference>
<dbReference type="PANTHER" id="PTHR35578:SF6">
    <property type="entry name" value="PROLINE-RICH TRANSMEMBRANE PROTEIN 4"/>
    <property type="match status" value="1"/>
</dbReference>
<feature type="transmembrane region" description="Helical" evidence="8">
    <location>
        <begin position="164"/>
        <end position="183"/>
    </location>
</feature>
<dbReference type="OrthoDB" id="10066605at2759"/>
<evidence type="ECO:0000256" key="2">
    <source>
        <dbReference type="ARBA" id="ARBA00022553"/>
    </source>
</evidence>
<feature type="transmembrane region" description="Helical" evidence="8">
    <location>
        <begin position="57"/>
        <end position="77"/>
    </location>
</feature>
<dbReference type="PANTHER" id="PTHR35578">
    <property type="entry name" value="PROLINE-RICH TRANSMEMBRANE PROTEIN 4-RELATED"/>
    <property type="match status" value="1"/>
</dbReference>
<feature type="transmembrane region" description="Helical" evidence="8">
    <location>
        <begin position="245"/>
        <end position="268"/>
    </location>
</feature>
<feature type="transmembrane region" description="Helical" evidence="8">
    <location>
        <begin position="203"/>
        <end position="224"/>
    </location>
</feature>
<evidence type="ECO:0000259" key="9">
    <source>
        <dbReference type="Pfam" id="PF25987"/>
    </source>
</evidence>
<feature type="region of interest" description="Disordered" evidence="7">
    <location>
        <begin position="339"/>
        <end position="379"/>
    </location>
</feature>
<feature type="domain" description="Proline-rich transmembrane protein 3/4" evidence="9">
    <location>
        <begin position="35"/>
        <end position="315"/>
    </location>
</feature>
<organism evidence="10 11">
    <name type="scientific">Acanthaster planci</name>
    <name type="common">Crown-of-thorns starfish</name>
    <dbReference type="NCBI Taxonomy" id="133434"/>
    <lineage>
        <taxon>Eukaryota</taxon>
        <taxon>Metazoa</taxon>
        <taxon>Echinodermata</taxon>
        <taxon>Eleutherozoa</taxon>
        <taxon>Asterozoa</taxon>
        <taxon>Asteroidea</taxon>
        <taxon>Valvatacea</taxon>
        <taxon>Valvatida</taxon>
        <taxon>Acanthasteridae</taxon>
        <taxon>Acanthaster</taxon>
    </lineage>
</organism>
<evidence type="ECO:0000256" key="1">
    <source>
        <dbReference type="ARBA" id="ARBA00004141"/>
    </source>
</evidence>
<comment type="subcellular location">
    <subcellularLocation>
        <location evidence="1">Membrane</location>
        <topology evidence="1">Multi-pass membrane protein</topology>
    </subcellularLocation>
</comment>
<evidence type="ECO:0000256" key="5">
    <source>
        <dbReference type="ARBA" id="ARBA00022989"/>
    </source>
</evidence>
<keyword evidence="2" id="KW-0597">Phosphoprotein</keyword>
<dbReference type="KEGG" id="aplc:110988408"/>
<protein>
    <submittedName>
        <fullName evidence="11">Proline-rich transmembrane protein 4-like</fullName>
    </submittedName>
</protein>
<feature type="transmembrane region" description="Helical" evidence="8">
    <location>
        <begin position="131"/>
        <end position="152"/>
    </location>
</feature>
<feature type="transmembrane region" description="Helical" evidence="8">
    <location>
        <begin position="288"/>
        <end position="311"/>
    </location>
</feature>
<dbReference type="Pfam" id="PF25987">
    <property type="entry name" value="PRRT3"/>
    <property type="match status" value="1"/>
</dbReference>
<dbReference type="RefSeq" id="XP_022107552.1">
    <property type="nucleotide sequence ID" value="XM_022251860.1"/>
</dbReference>
<evidence type="ECO:0000256" key="7">
    <source>
        <dbReference type="SAM" id="MobiDB-lite"/>
    </source>
</evidence>
<dbReference type="Proteomes" id="UP000694845">
    <property type="component" value="Unplaced"/>
</dbReference>
<name>A0A8B7ZR58_ACAPL</name>
<feature type="compositionally biased region" description="Pro residues" evidence="7">
    <location>
        <begin position="342"/>
        <end position="351"/>
    </location>
</feature>
<accession>A0A8B7ZR58</accession>
<evidence type="ECO:0000256" key="8">
    <source>
        <dbReference type="SAM" id="Phobius"/>
    </source>
</evidence>
<keyword evidence="6 8" id="KW-0472">Membrane</keyword>
<feature type="transmembrane region" description="Helical" evidence="8">
    <location>
        <begin position="98"/>
        <end position="119"/>
    </location>
</feature>
<dbReference type="InterPro" id="IPR059081">
    <property type="entry name" value="PRRT3-4"/>
</dbReference>
<sequence>MDENTTEEFAAPSVEYLTTVWASPGGQQGTPTTQTPRQECQQTWQTTTDILGAGLDIHVYGFAVVYALTGIVSMTRLRKLYTFRAGRLMSGFHFKMNMHISTLIFSVLRIIVLCLDPYGSRCRVVPLVIDLLWSLAFPCLAVAFSLLLLVLMETTKLYPNLPCIIHRTWTLVASTVLYTSVLVLKDVLHHFLITTAATAFKVLSLLIFALWGLIMMLGYFYVARKIRHSLRTSGSPIESEALRRFSGLLLACGSVGLLTIMMQVLSAVSEYGLKAPPEVALASISPWAWWFLQSAIRALESAMCCLLMLVASRTDNKRHVQVAPNTIWEWPRMHGWNLEPVPARPGRPAPVDPKQGKHSPAIPTQSTTTKPPDIEMHEI</sequence>
<gene>
    <name evidence="11" type="primary">LOC110988408</name>
</gene>
<evidence type="ECO:0000256" key="3">
    <source>
        <dbReference type="ARBA" id="ARBA00022692"/>
    </source>
</evidence>
<dbReference type="OMA" id="NMHISTL"/>
<evidence type="ECO:0000313" key="11">
    <source>
        <dbReference type="RefSeq" id="XP_022107552.1"/>
    </source>
</evidence>
<dbReference type="AlphaFoldDB" id="A0A8B7ZR58"/>
<proteinExistence type="predicted"/>
<keyword evidence="10" id="KW-1185">Reference proteome</keyword>
<keyword evidence="4" id="KW-0732">Signal</keyword>